<evidence type="ECO:0000313" key="16">
    <source>
        <dbReference type="RefSeq" id="XP_030631498.1"/>
    </source>
</evidence>
<evidence type="ECO:0000256" key="10">
    <source>
        <dbReference type="ARBA" id="ARBA00023242"/>
    </source>
</evidence>
<comment type="subcellular location">
    <subcellularLocation>
        <location evidence="1">Nucleus</location>
    </subcellularLocation>
</comment>
<keyword evidence="3" id="KW-0479">Metal-binding</keyword>
<dbReference type="PANTHER" id="PTHR23235:SF152">
    <property type="entry name" value="SI:DKEY-210J14.3"/>
    <property type="match status" value="1"/>
</dbReference>
<comment type="similarity">
    <text evidence="2">Belongs to the krueppel C2H2-type zinc-finger protein family.</text>
</comment>
<dbReference type="Proteomes" id="UP000504632">
    <property type="component" value="Chromosome 5"/>
</dbReference>
<evidence type="ECO:0000256" key="9">
    <source>
        <dbReference type="ARBA" id="ARBA00023163"/>
    </source>
</evidence>
<evidence type="ECO:0000256" key="1">
    <source>
        <dbReference type="ARBA" id="ARBA00004123"/>
    </source>
</evidence>
<dbReference type="OrthoDB" id="654211at2759"/>
<feature type="region of interest" description="Disordered" evidence="13">
    <location>
        <begin position="96"/>
        <end position="139"/>
    </location>
</feature>
<dbReference type="GeneID" id="115813047"/>
<dbReference type="PANTHER" id="PTHR23235">
    <property type="entry name" value="KRUEPPEL-LIKE TRANSCRIPTION FACTOR"/>
    <property type="match status" value="1"/>
</dbReference>
<evidence type="ECO:0000256" key="11">
    <source>
        <dbReference type="PROSITE-ProRule" id="PRU00042"/>
    </source>
</evidence>
<evidence type="ECO:0000256" key="5">
    <source>
        <dbReference type="ARBA" id="ARBA00022771"/>
    </source>
</evidence>
<dbReference type="InterPro" id="IPR013087">
    <property type="entry name" value="Znf_C2H2_type"/>
</dbReference>
<dbReference type="RefSeq" id="XP_030631498.1">
    <property type="nucleotide sequence ID" value="XM_030775638.1"/>
</dbReference>
<dbReference type="Gene3D" id="3.30.160.60">
    <property type="entry name" value="Classic Zinc Finger"/>
    <property type="match status" value="3"/>
</dbReference>
<organism evidence="15 16">
    <name type="scientific">Chanos chanos</name>
    <name type="common">Milkfish</name>
    <name type="synonym">Mugil chanos</name>
    <dbReference type="NCBI Taxonomy" id="29144"/>
    <lineage>
        <taxon>Eukaryota</taxon>
        <taxon>Metazoa</taxon>
        <taxon>Chordata</taxon>
        <taxon>Craniata</taxon>
        <taxon>Vertebrata</taxon>
        <taxon>Euteleostomi</taxon>
        <taxon>Actinopterygii</taxon>
        <taxon>Neopterygii</taxon>
        <taxon>Teleostei</taxon>
        <taxon>Ostariophysi</taxon>
        <taxon>Gonorynchiformes</taxon>
        <taxon>Chanidae</taxon>
        <taxon>Chanos</taxon>
    </lineage>
</organism>
<dbReference type="SMART" id="SM00355">
    <property type="entry name" value="ZnF_C2H2"/>
    <property type="match status" value="3"/>
</dbReference>
<keyword evidence="7" id="KW-0805">Transcription regulation</keyword>
<feature type="compositionally biased region" description="Polar residues" evidence="13">
    <location>
        <begin position="96"/>
        <end position="106"/>
    </location>
</feature>
<evidence type="ECO:0000256" key="4">
    <source>
        <dbReference type="ARBA" id="ARBA00022737"/>
    </source>
</evidence>
<gene>
    <name evidence="16" type="primary">LOC115813047</name>
</gene>
<feature type="coiled-coil region" evidence="12">
    <location>
        <begin position="38"/>
        <end position="83"/>
    </location>
</feature>
<reference evidence="16" key="1">
    <citation type="submission" date="2025-08" db="UniProtKB">
        <authorList>
            <consortium name="RefSeq"/>
        </authorList>
    </citation>
    <scope>IDENTIFICATION</scope>
</reference>
<dbReference type="FunFam" id="3.30.160.60:FF:000303">
    <property type="entry name" value="Zinc finger protein 41"/>
    <property type="match status" value="1"/>
</dbReference>
<evidence type="ECO:0000256" key="7">
    <source>
        <dbReference type="ARBA" id="ARBA00023015"/>
    </source>
</evidence>
<dbReference type="AlphaFoldDB" id="A0A6J2VHZ9"/>
<feature type="domain" description="C2H2-type" evidence="14">
    <location>
        <begin position="304"/>
        <end position="331"/>
    </location>
</feature>
<keyword evidence="15" id="KW-1185">Reference proteome</keyword>
<keyword evidence="12" id="KW-0175">Coiled coil</keyword>
<dbReference type="InParanoid" id="A0A6J2VHZ9"/>
<feature type="domain" description="C2H2-type" evidence="14">
    <location>
        <begin position="332"/>
        <end position="359"/>
    </location>
</feature>
<dbReference type="GO" id="GO:0000981">
    <property type="term" value="F:DNA-binding transcription factor activity, RNA polymerase II-specific"/>
    <property type="evidence" value="ECO:0007669"/>
    <property type="project" value="TreeGrafter"/>
</dbReference>
<protein>
    <submittedName>
        <fullName evidence="16">Zinc finger protein 596-like</fullName>
    </submittedName>
</protein>
<proteinExistence type="inferred from homology"/>
<dbReference type="PROSITE" id="PS00028">
    <property type="entry name" value="ZINC_FINGER_C2H2_1"/>
    <property type="match status" value="3"/>
</dbReference>
<dbReference type="InterPro" id="IPR036236">
    <property type="entry name" value="Znf_C2H2_sf"/>
</dbReference>
<name>A0A6J2VHZ9_CHACN</name>
<feature type="region of interest" description="Disordered" evidence="13">
    <location>
        <begin position="154"/>
        <end position="174"/>
    </location>
</feature>
<dbReference type="GO" id="GO:0000978">
    <property type="term" value="F:RNA polymerase II cis-regulatory region sequence-specific DNA binding"/>
    <property type="evidence" value="ECO:0007669"/>
    <property type="project" value="TreeGrafter"/>
</dbReference>
<sequence>MSSVTVEKAQMYPRSMSKIDRLNARVAKLLTVAVHEVLEVVRETVSEYQEKTARTQRENEKLRLKLRDALEKLEKEKEASRHATVFTQQQPCEQSWSSCIGQNPESSWAKDRPVKAEISLDQTDREDSSRSEPSQLADPETVCDLSVAFTLAEQKKVPSESRSNTALPPFTPPSIKQVETIDTISTVNVTLPKSQTPNTSCTDVLPSVATDDIKTEPDISDYPASPQHVPQSGFDFAEDLSAASARQESDASNAKTSEGSGSYGLYFIHTNHSPIGRRFSYGRAVRTTLDSRRHKQGQRREEQHICVICGKTFSRVGNLRIHQRCHTGEKPYRCLQCGRCFSQAGDLKKHKRVHTGEKPYYCGQCGKSFSRGENLKRHQKIHIGETLQLQQGGSWRDPQIN</sequence>
<keyword evidence="5 11" id="KW-0863">Zinc-finger</keyword>
<evidence type="ECO:0000259" key="14">
    <source>
        <dbReference type="PROSITE" id="PS50157"/>
    </source>
</evidence>
<dbReference type="SUPFAM" id="SSF57667">
    <property type="entry name" value="beta-beta-alpha zinc fingers"/>
    <property type="match status" value="2"/>
</dbReference>
<evidence type="ECO:0000256" key="6">
    <source>
        <dbReference type="ARBA" id="ARBA00022833"/>
    </source>
</evidence>
<dbReference type="PROSITE" id="PS50157">
    <property type="entry name" value="ZINC_FINGER_C2H2_2"/>
    <property type="match status" value="3"/>
</dbReference>
<accession>A0A6J2VHZ9</accession>
<evidence type="ECO:0000256" key="2">
    <source>
        <dbReference type="ARBA" id="ARBA00006991"/>
    </source>
</evidence>
<dbReference type="Pfam" id="PF00096">
    <property type="entry name" value="zf-C2H2"/>
    <property type="match status" value="3"/>
</dbReference>
<evidence type="ECO:0000256" key="13">
    <source>
        <dbReference type="SAM" id="MobiDB-lite"/>
    </source>
</evidence>
<keyword evidence="9" id="KW-0804">Transcription</keyword>
<dbReference type="GO" id="GO:0008270">
    <property type="term" value="F:zinc ion binding"/>
    <property type="evidence" value="ECO:0007669"/>
    <property type="project" value="UniProtKB-KW"/>
</dbReference>
<feature type="region of interest" description="Disordered" evidence="13">
    <location>
        <begin position="214"/>
        <end position="233"/>
    </location>
</feature>
<evidence type="ECO:0000313" key="15">
    <source>
        <dbReference type="Proteomes" id="UP000504632"/>
    </source>
</evidence>
<dbReference type="FunFam" id="3.30.160.60:FF:000912">
    <property type="entry name" value="Zinc finger protein 660"/>
    <property type="match status" value="1"/>
</dbReference>
<evidence type="ECO:0000256" key="8">
    <source>
        <dbReference type="ARBA" id="ARBA00023125"/>
    </source>
</evidence>
<keyword evidence="4" id="KW-0677">Repeat</keyword>
<keyword evidence="6" id="KW-0862">Zinc</keyword>
<keyword evidence="8" id="KW-0238">DNA-binding</keyword>
<dbReference type="FunFam" id="3.30.160.60:FF:002343">
    <property type="entry name" value="Zinc finger protein 33A"/>
    <property type="match status" value="1"/>
</dbReference>
<evidence type="ECO:0000256" key="12">
    <source>
        <dbReference type="SAM" id="Coils"/>
    </source>
</evidence>
<keyword evidence="10" id="KW-0539">Nucleus</keyword>
<feature type="domain" description="C2H2-type" evidence="14">
    <location>
        <begin position="360"/>
        <end position="387"/>
    </location>
</feature>
<evidence type="ECO:0000256" key="3">
    <source>
        <dbReference type="ARBA" id="ARBA00022723"/>
    </source>
</evidence>